<accession>A0A9Q1JE84</accession>
<evidence type="ECO:0000313" key="2">
    <source>
        <dbReference type="Proteomes" id="UP001152622"/>
    </source>
</evidence>
<gene>
    <name evidence="1" type="ORF">SKAU_G00018070</name>
</gene>
<organism evidence="1 2">
    <name type="scientific">Synaphobranchus kaupii</name>
    <name type="common">Kaup's arrowtooth eel</name>
    <dbReference type="NCBI Taxonomy" id="118154"/>
    <lineage>
        <taxon>Eukaryota</taxon>
        <taxon>Metazoa</taxon>
        <taxon>Chordata</taxon>
        <taxon>Craniata</taxon>
        <taxon>Vertebrata</taxon>
        <taxon>Euteleostomi</taxon>
        <taxon>Actinopterygii</taxon>
        <taxon>Neopterygii</taxon>
        <taxon>Teleostei</taxon>
        <taxon>Anguilliformes</taxon>
        <taxon>Synaphobranchidae</taxon>
        <taxon>Synaphobranchus</taxon>
    </lineage>
</organism>
<sequence length="183" mass="20694">MERSDGQERGRRERGNRWRSVRCCGIMRAQVCREIGTGAFQFPVKDAEVRPRKTHPDWWYMLVSARCLALSHLTAPDTVLPRCSRTAISHIALPPHPAPPLLALGHLWGQRDMTCKPSRPLLSLHPPDISSQIMPCEECSSCAANALIPPSRREASRSPRYPREWAWGRTFAAASWEAVHVPR</sequence>
<proteinExistence type="predicted"/>
<comment type="caution">
    <text evidence="1">The sequence shown here is derived from an EMBL/GenBank/DDBJ whole genome shotgun (WGS) entry which is preliminary data.</text>
</comment>
<evidence type="ECO:0000313" key="1">
    <source>
        <dbReference type="EMBL" id="KAJ8381029.1"/>
    </source>
</evidence>
<dbReference type="EMBL" id="JAINUF010000001">
    <property type="protein sequence ID" value="KAJ8381029.1"/>
    <property type="molecule type" value="Genomic_DNA"/>
</dbReference>
<dbReference type="AlphaFoldDB" id="A0A9Q1JE84"/>
<name>A0A9Q1JE84_SYNKA</name>
<reference evidence="1" key="1">
    <citation type="journal article" date="2023" name="Science">
        <title>Genome structures resolve the early diversification of teleost fishes.</title>
        <authorList>
            <person name="Parey E."/>
            <person name="Louis A."/>
            <person name="Montfort J."/>
            <person name="Bouchez O."/>
            <person name="Roques C."/>
            <person name="Iampietro C."/>
            <person name="Lluch J."/>
            <person name="Castinel A."/>
            <person name="Donnadieu C."/>
            <person name="Desvignes T."/>
            <person name="Floi Bucao C."/>
            <person name="Jouanno E."/>
            <person name="Wen M."/>
            <person name="Mejri S."/>
            <person name="Dirks R."/>
            <person name="Jansen H."/>
            <person name="Henkel C."/>
            <person name="Chen W.J."/>
            <person name="Zahm M."/>
            <person name="Cabau C."/>
            <person name="Klopp C."/>
            <person name="Thompson A.W."/>
            <person name="Robinson-Rechavi M."/>
            <person name="Braasch I."/>
            <person name="Lecointre G."/>
            <person name="Bobe J."/>
            <person name="Postlethwait J.H."/>
            <person name="Berthelot C."/>
            <person name="Roest Crollius H."/>
            <person name="Guiguen Y."/>
        </authorList>
    </citation>
    <scope>NUCLEOTIDE SEQUENCE</scope>
    <source>
        <strain evidence="1">WJC10195</strain>
    </source>
</reference>
<dbReference type="Proteomes" id="UP001152622">
    <property type="component" value="Chromosome 1"/>
</dbReference>
<keyword evidence="2" id="KW-1185">Reference proteome</keyword>
<protein>
    <submittedName>
        <fullName evidence="1">Uncharacterized protein</fullName>
    </submittedName>
</protein>